<reference evidence="1" key="1">
    <citation type="journal article" date="2023" name="G3 (Bethesda)">
        <title>A reference genome for the long-term kleptoplast-retaining sea slug Elysia crispata morphotype clarki.</title>
        <authorList>
            <person name="Eastman K.E."/>
            <person name="Pendleton A.L."/>
            <person name="Shaikh M.A."/>
            <person name="Suttiyut T."/>
            <person name="Ogas R."/>
            <person name="Tomko P."/>
            <person name="Gavelis G."/>
            <person name="Widhalm J.R."/>
            <person name="Wisecaver J.H."/>
        </authorList>
    </citation>
    <scope>NUCLEOTIDE SEQUENCE</scope>
    <source>
        <strain evidence="1">ECLA1</strain>
    </source>
</reference>
<evidence type="ECO:0000313" key="1">
    <source>
        <dbReference type="EMBL" id="KAK3801731.1"/>
    </source>
</evidence>
<protein>
    <submittedName>
        <fullName evidence="1">Uncharacterized protein</fullName>
    </submittedName>
</protein>
<proteinExistence type="predicted"/>
<dbReference type="Proteomes" id="UP001283361">
    <property type="component" value="Unassembled WGS sequence"/>
</dbReference>
<accession>A0AAE1BA39</accession>
<dbReference type="AlphaFoldDB" id="A0AAE1BA39"/>
<keyword evidence="2" id="KW-1185">Reference proteome</keyword>
<comment type="caution">
    <text evidence="1">The sequence shown here is derived from an EMBL/GenBank/DDBJ whole genome shotgun (WGS) entry which is preliminary data.</text>
</comment>
<sequence>MDFKSYNELLRMVEPLIGKQITNMCELISPTERLSITVRKLATGATFEDPKLISAFTPLTRCRCAGLSGRASSGHVVSSCLELHISLRAKNRSP</sequence>
<gene>
    <name evidence="1" type="ORF">RRG08_033915</name>
</gene>
<organism evidence="1 2">
    <name type="scientific">Elysia crispata</name>
    <name type="common">lettuce slug</name>
    <dbReference type="NCBI Taxonomy" id="231223"/>
    <lineage>
        <taxon>Eukaryota</taxon>
        <taxon>Metazoa</taxon>
        <taxon>Spiralia</taxon>
        <taxon>Lophotrochozoa</taxon>
        <taxon>Mollusca</taxon>
        <taxon>Gastropoda</taxon>
        <taxon>Heterobranchia</taxon>
        <taxon>Euthyneura</taxon>
        <taxon>Panpulmonata</taxon>
        <taxon>Sacoglossa</taxon>
        <taxon>Placobranchoidea</taxon>
        <taxon>Plakobranchidae</taxon>
        <taxon>Elysia</taxon>
    </lineage>
</organism>
<name>A0AAE1BA39_9GAST</name>
<evidence type="ECO:0000313" key="2">
    <source>
        <dbReference type="Proteomes" id="UP001283361"/>
    </source>
</evidence>
<dbReference type="EMBL" id="JAWDGP010000286">
    <property type="protein sequence ID" value="KAK3801731.1"/>
    <property type="molecule type" value="Genomic_DNA"/>
</dbReference>